<dbReference type="PANTHER" id="PTHR31342:SF4">
    <property type="entry name" value="ACTIN BINDING PROTEIN FAMILY"/>
    <property type="match status" value="1"/>
</dbReference>
<dbReference type="Proteomes" id="UP000797356">
    <property type="component" value="Chromosome 2"/>
</dbReference>
<dbReference type="GO" id="GO:0072699">
    <property type="term" value="P:protein localization to cortical microtubule cytoskeleton"/>
    <property type="evidence" value="ECO:0007669"/>
    <property type="project" value="TreeGrafter"/>
</dbReference>
<evidence type="ECO:0008006" key="6">
    <source>
        <dbReference type="Google" id="ProtNLM"/>
    </source>
</evidence>
<dbReference type="EMBL" id="CM017873">
    <property type="protein sequence ID" value="KAG1330121.1"/>
    <property type="molecule type" value="Genomic_DNA"/>
</dbReference>
<dbReference type="OrthoDB" id="1870283at2759"/>
<evidence type="ECO:0000256" key="3">
    <source>
        <dbReference type="SAM" id="MobiDB-lite"/>
    </source>
</evidence>
<feature type="compositionally biased region" description="Polar residues" evidence="3">
    <location>
        <begin position="353"/>
        <end position="367"/>
    </location>
</feature>
<reference evidence="4" key="2">
    <citation type="submission" date="2019-07" db="EMBL/GenBank/DDBJ databases">
        <authorList>
            <person name="Yang Y."/>
            <person name="Bocs S."/>
            <person name="Baudouin L."/>
        </authorList>
    </citation>
    <scope>NUCLEOTIDE SEQUENCE</scope>
    <source>
        <tissue evidence="4">Spear leaf of Hainan Tall coconut</tissue>
    </source>
</reference>
<comment type="caution">
    <text evidence="4">The sequence shown here is derived from an EMBL/GenBank/DDBJ whole genome shotgun (WGS) entry which is preliminary data.</text>
</comment>
<name>A0A8K0HXI7_COCNU</name>
<dbReference type="InterPro" id="IPR040265">
    <property type="entry name" value="CHUP1/IPGA1-like"/>
</dbReference>
<gene>
    <name evidence="4" type="ORF">COCNU_02G000890</name>
</gene>
<proteinExistence type="predicted"/>
<keyword evidence="1 2" id="KW-0175">Coiled coil</keyword>
<feature type="coiled-coil region" evidence="2">
    <location>
        <begin position="51"/>
        <end position="229"/>
    </location>
</feature>
<dbReference type="PANTHER" id="PTHR31342">
    <property type="entry name" value="PROTEIN CHUP1, CHLOROPLASTIC"/>
    <property type="match status" value="1"/>
</dbReference>
<organism evidence="4 5">
    <name type="scientific">Cocos nucifera</name>
    <name type="common">Coconut palm</name>
    <dbReference type="NCBI Taxonomy" id="13894"/>
    <lineage>
        <taxon>Eukaryota</taxon>
        <taxon>Viridiplantae</taxon>
        <taxon>Streptophyta</taxon>
        <taxon>Embryophyta</taxon>
        <taxon>Tracheophyta</taxon>
        <taxon>Spermatophyta</taxon>
        <taxon>Magnoliopsida</taxon>
        <taxon>Liliopsida</taxon>
        <taxon>Arecaceae</taxon>
        <taxon>Arecoideae</taxon>
        <taxon>Cocoseae</taxon>
        <taxon>Attaleinae</taxon>
        <taxon>Cocos</taxon>
    </lineage>
</organism>
<accession>A0A8K0HXI7</accession>
<dbReference type="AlphaFoldDB" id="A0A8K0HXI7"/>
<evidence type="ECO:0000256" key="2">
    <source>
        <dbReference type="SAM" id="Coils"/>
    </source>
</evidence>
<protein>
    <recommendedName>
        <fullName evidence="6">Protein CHUP1, chloroplastic</fullName>
    </recommendedName>
</protein>
<sequence>METTPTALTPKLESKDEMAMVQEIAHLRKLVWSLRERESRLELQLLEYYGMKEQEAAMRELENQLKINSMETKSYSLKVDSLQAENLRLQSRVSDYSRAMAELNAARAKIKLLKKKLKSDAEQAKERIASLHQRISVLQCREQKDGKNDKEVERKLERLKKLENEVTELRVINSKLERENSDLARRLEATQILASSVLEGPEPEALDEINQLRQANDKLTKDLEQLRTDRCADVEELVYLRWVNACLRYELRNYQAPPGKTVARDLSKSLSPKSEEKAKQLILEYANSGADEKSLSFADFDSEYSSSSRASIGEPDDGCVDISMTKHSSSNKSKFFSKLKRLVLGKGTHKNKISSSDRTPTSYGNSEKRASFSTFSIDDMIGRDSCNSLSSSLMDEPGRTNQLAGMEAQPDEQHQSKVAQFGSHSRPSMDIQRLRKLNLEEVYQNDDETPYGYKSMDSREERSINLAQNNSLLDHKRNDIPGKIELMKYADALKSTREADKFMSRSSSFSN</sequence>
<evidence type="ECO:0000313" key="4">
    <source>
        <dbReference type="EMBL" id="KAG1330121.1"/>
    </source>
</evidence>
<evidence type="ECO:0000256" key="1">
    <source>
        <dbReference type="ARBA" id="ARBA00023054"/>
    </source>
</evidence>
<evidence type="ECO:0000313" key="5">
    <source>
        <dbReference type="Proteomes" id="UP000797356"/>
    </source>
</evidence>
<feature type="region of interest" description="Disordered" evidence="3">
    <location>
        <begin position="347"/>
        <end position="367"/>
    </location>
</feature>
<dbReference type="GO" id="GO:0055028">
    <property type="term" value="C:cortical microtubule"/>
    <property type="evidence" value="ECO:0007669"/>
    <property type="project" value="TreeGrafter"/>
</dbReference>
<reference evidence="4" key="1">
    <citation type="journal article" date="2017" name="Gigascience">
        <title>The genome draft of coconut (Cocos nucifera).</title>
        <authorList>
            <person name="Xiao Y."/>
            <person name="Xu P."/>
            <person name="Fan H."/>
            <person name="Baudouin L."/>
            <person name="Xia W."/>
            <person name="Bocs S."/>
            <person name="Xu J."/>
            <person name="Li Q."/>
            <person name="Guo A."/>
            <person name="Zhou L."/>
            <person name="Li J."/>
            <person name="Wu Y."/>
            <person name="Ma Z."/>
            <person name="Armero A."/>
            <person name="Issali A.E."/>
            <person name="Liu N."/>
            <person name="Peng M."/>
            <person name="Yang Y."/>
        </authorList>
    </citation>
    <scope>NUCLEOTIDE SEQUENCE</scope>
    <source>
        <tissue evidence="4">Spear leaf of Hainan Tall coconut</tissue>
    </source>
</reference>
<keyword evidence="5" id="KW-1185">Reference proteome</keyword>